<feature type="compositionally biased region" description="Basic and acidic residues" evidence="4">
    <location>
        <begin position="518"/>
        <end position="532"/>
    </location>
</feature>
<name>A0A1I5ZBN2_9PSEU</name>
<dbReference type="OrthoDB" id="833207at2"/>
<protein>
    <recommendedName>
        <fullName evidence="3">Pyridine nucleotide-disulfide oxidoreductase domain-containing protein 2</fullName>
    </recommendedName>
</protein>
<comment type="function">
    <text evidence="1">Probable oxidoreductase that may play a role as regulator of mitochondrial function.</text>
</comment>
<dbReference type="RefSeq" id="WP_092533920.1">
    <property type="nucleotide sequence ID" value="NZ_FOWW01000009.1"/>
</dbReference>
<dbReference type="GO" id="GO:0016491">
    <property type="term" value="F:oxidoreductase activity"/>
    <property type="evidence" value="ECO:0007669"/>
    <property type="project" value="InterPro"/>
</dbReference>
<gene>
    <name evidence="6" type="ORF">SAMN05421810_10913</name>
</gene>
<dbReference type="PROSITE" id="PS51257">
    <property type="entry name" value="PROKAR_LIPOPROTEIN"/>
    <property type="match status" value="1"/>
</dbReference>
<sequence>MRAAVVGGGHNGLVAACYLARAGVDVVVLEQADTLGGGSRTAELVPGFRFDLHSVAHNIINATDIGTELRLREAGLVYREMDPFSVAVLAGGPIIRFHRSVERTVASIAEVDPAEARRYADWMHAALPVITALRAGLPGDPLPRRLRRLPGVVPAAARALGRNGGPLELLRLVLSPYGRMLRERLDSELVRAPVAAFAAHASAGPDDPGGALFGLWQAFYHQVGQWHPVGGAQALVDALRRRLESFGGRWRTGARVARITHGSGGVTGVELASGERLAVDGVVTAIDPRVALLTLLDPPLAAPLARALRAAHRGNAVQLPVFVAADALPRYPGARPGDWSGLQSFVDSLDALAAGFAQARAGHLPDDPVPTYAFTPSALDGTLAPPGRHTVYLACPAVPFRLRGGWDRALAGFAERMIDTVEARAPGFRDAILARRLRSPERMARELDWPGAHPMHLDPTLDQLGPLRPVPALGGHRTPVPGLVISGAGTAPVGGVAGIPGRAAAHALLRAHGRSRMGKRERWHRMPPDRAG</sequence>
<dbReference type="EMBL" id="FOWW01000009">
    <property type="protein sequence ID" value="SFQ53825.1"/>
    <property type="molecule type" value="Genomic_DNA"/>
</dbReference>
<proteinExistence type="predicted"/>
<dbReference type="PANTHER" id="PTHR10668">
    <property type="entry name" value="PHYTOENE DEHYDROGENASE"/>
    <property type="match status" value="1"/>
</dbReference>
<evidence type="ECO:0000256" key="2">
    <source>
        <dbReference type="ARBA" id="ARBA00038825"/>
    </source>
</evidence>
<comment type="subunit">
    <text evidence="2">Interacts with COX5B; this interaction may contribute to localize PYROXD2 to the inner face of the inner mitochondrial membrane.</text>
</comment>
<dbReference type="SUPFAM" id="SSF51905">
    <property type="entry name" value="FAD/NAD(P)-binding domain"/>
    <property type="match status" value="1"/>
</dbReference>
<keyword evidence="7" id="KW-1185">Reference proteome</keyword>
<evidence type="ECO:0000256" key="1">
    <source>
        <dbReference type="ARBA" id="ARBA00037217"/>
    </source>
</evidence>
<evidence type="ECO:0000256" key="3">
    <source>
        <dbReference type="ARBA" id="ARBA00040298"/>
    </source>
</evidence>
<reference evidence="7" key="1">
    <citation type="submission" date="2016-10" db="EMBL/GenBank/DDBJ databases">
        <authorList>
            <person name="Varghese N."/>
            <person name="Submissions S."/>
        </authorList>
    </citation>
    <scope>NUCLEOTIDE SEQUENCE [LARGE SCALE GENOMIC DNA]</scope>
    <source>
        <strain evidence="7">CGMCC 4.5579</strain>
    </source>
</reference>
<dbReference type="STRING" id="587909.SAMN05421810_10913"/>
<dbReference type="InterPro" id="IPR036188">
    <property type="entry name" value="FAD/NAD-bd_sf"/>
</dbReference>
<organism evidence="6 7">
    <name type="scientific">Amycolatopsis arida</name>
    <dbReference type="NCBI Taxonomy" id="587909"/>
    <lineage>
        <taxon>Bacteria</taxon>
        <taxon>Bacillati</taxon>
        <taxon>Actinomycetota</taxon>
        <taxon>Actinomycetes</taxon>
        <taxon>Pseudonocardiales</taxon>
        <taxon>Pseudonocardiaceae</taxon>
        <taxon>Amycolatopsis</taxon>
    </lineage>
</organism>
<dbReference type="GO" id="GO:0005829">
    <property type="term" value="C:cytosol"/>
    <property type="evidence" value="ECO:0007669"/>
    <property type="project" value="TreeGrafter"/>
</dbReference>
<evidence type="ECO:0000313" key="7">
    <source>
        <dbReference type="Proteomes" id="UP000198727"/>
    </source>
</evidence>
<dbReference type="PANTHER" id="PTHR10668:SF103">
    <property type="entry name" value="PYRIDINE NUCLEOTIDE-DISULFIDE OXIDOREDUCTASE DOMAIN-CONTAINING PROTEIN 2"/>
    <property type="match status" value="1"/>
</dbReference>
<dbReference type="Gene3D" id="3.50.50.60">
    <property type="entry name" value="FAD/NAD(P)-binding domain"/>
    <property type="match status" value="2"/>
</dbReference>
<feature type="domain" description="Amine oxidase" evidence="5">
    <location>
        <begin position="12"/>
        <end position="318"/>
    </location>
</feature>
<dbReference type="Proteomes" id="UP000198727">
    <property type="component" value="Unassembled WGS sequence"/>
</dbReference>
<accession>A0A1I5ZBN2</accession>
<evidence type="ECO:0000256" key="4">
    <source>
        <dbReference type="SAM" id="MobiDB-lite"/>
    </source>
</evidence>
<dbReference type="AlphaFoldDB" id="A0A1I5ZBN2"/>
<feature type="region of interest" description="Disordered" evidence="4">
    <location>
        <begin position="513"/>
        <end position="532"/>
    </location>
</feature>
<dbReference type="InterPro" id="IPR002937">
    <property type="entry name" value="Amino_oxidase"/>
</dbReference>
<dbReference type="Pfam" id="PF01593">
    <property type="entry name" value="Amino_oxidase"/>
    <property type="match status" value="1"/>
</dbReference>
<evidence type="ECO:0000313" key="6">
    <source>
        <dbReference type="EMBL" id="SFQ53825.1"/>
    </source>
</evidence>
<evidence type="ECO:0000259" key="5">
    <source>
        <dbReference type="Pfam" id="PF01593"/>
    </source>
</evidence>